<dbReference type="Gene3D" id="1.10.340.70">
    <property type="match status" value="1"/>
</dbReference>
<evidence type="ECO:0000259" key="12">
    <source>
        <dbReference type="PROSITE" id="PS50994"/>
    </source>
</evidence>
<keyword evidence="4" id="KW-0540">Nuclease</keyword>
<dbReference type="InterPro" id="IPR036397">
    <property type="entry name" value="RNaseH_sf"/>
</dbReference>
<dbReference type="PROSITE" id="PS50994">
    <property type="entry name" value="INTEGRASE"/>
    <property type="match status" value="1"/>
</dbReference>
<dbReference type="SUPFAM" id="SSF57756">
    <property type="entry name" value="Retrovirus zinc finger-like domains"/>
    <property type="match status" value="1"/>
</dbReference>
<dbReference type="InterPro" id="IPR021109">
    <property type="entry name" value="Peptidase_aspartic_dom_sf"/>
</dbReference>
<gene>
    <name evidence="13" type="ORF">FOZ60_017027</name>
</gene>
<evidence type="ECO:0000256" key="7">
    <source>
        <dbReference type="ARBA" id="ARBA00022918"/>
    </source>
</evidence>
<dbReference type="Gene3D" id="4.10.60.10">
    <property type="entry name" value="Zinc finger, CCHC-type"/>
    <property type="match status" value="1"/>
</dbReference>
<dbReference type="PANTHER" id="PTHR37984">
    <property type="entry name" value="PROTEIN CBG26694"/>
    <property type="match status" value="1"/>
</dbReference>
<dbReference type="GO" id="GO:0016787">
    <property type="term" value="F:hydrolase activity"/>
    <property type="evidence" value="ECO:0007669"/>
    <property type="project" value="UniProtKB-KW"/>
</dbReference>
<feature type="compositionally biased region" description="Polar residues" evidence="9">
    <location>
        <begin position="1826"/>
        <end position="1838"/>
    </location>
</feature>
<dbReference type="CDD" id="cd00303">
    <property type="entry name" value="retropepsin_like"/>
    <property type="match status" value="1"/>
</dbReference>
<dbReference type="InterPro" id="IPR001584">
    <property type="entry name" value="Integrase_cat-core"/>
</dbReference>
<evidence type="ECO:0000259" key="10">
    <source>
        <dbReference type="PROSITE" id="PS50158"/>
    </source>
</evidence>
<dbReference type="InterPro" id="IPR050951">
    <property type="entry name" value="Retrovirus_Pol_polyprotein"/>
</dbReference>
<evidence type="ECO:0000256" key="5">
    <source>
        <dbReference type="ARBA" id="ARBA00022759"/>
    </source>
</evidence>
<feature type="non-terminal residue" evidence="13">
    <location>
        <position position="1"/>
    </location>
</feature>
<feature type="region of interest" description="Disordered" evidence="9">
    <location>
        <begin position="753"/>
        <end position="782"/>
    </location>
</feature>
<dbReference type="Gene3D" id="3.10.20.370">
    <property type="match status" value="1"/>
</dbReference>
<comment type="caution">
    <text evidence="13">The sequence shown here is derived from an EMBL/GenBank/DDBJ whole genome shotgun (WGS) entry which is preliminary data.</text>
</comment>
<dbReference type="InterPro" id="IPR001878">
    <property type="entry name" value="Znf_CCHC"/>
</dbReference>
<dbReference type="CDD" id="cd01647">
    <property type="entry name" value="RT_LTR"/>
    <property type="match status" value="1"/>
</dbReference>
<evidence type="ECO:0000259" key="11">
    <source>
        <dbReference type="PROSITE" id="PS50878"/>
    </source>
</evidence>
<evidence type="ECO:0000313" key="13">
    <source>
        <dbReference type="EMBL" id="KAF4678048.1"/>
    </source>
</evidence>
<feature type="compositionally biased region" description="Basic and acidic residues" evidence="9">
    <location>
        <begin position="424"/>
        <end position="439"/>
    </location>
</feature>
<feature type="domain" description="Reverse transcriptase" evidence="11">
    <location>
        <begin position="868"/>
        <end position="1059"/>
    </location>
</feature>
<feature type="domain" description="Integrase catalytic" evidence="12">
    <location>
        <begin position="1470"/>
        <end position="1643"/>
    </location>
</feature>
<feature type="region of interest" description="Disordered" evidence="9">
    <location>
        <begin position="309"/>
        <end position="466"/>
    </location>
</feature>
<keyword evidence="7" id="KW-0695">RNA-directed DNA polymerase</keyword>
<proteinExistence type="predicted"/>
<feature type="compositionally biased region" description="Basic and acidic residues" evidence="9">
    <location>
        <begin position="1780"/>
        <end position="1790"/>
    </location>
</feature>
<organism evidence="13 14">
    <name type="scientific">Perkinsus olseni</name>
    <name type="common">Perkinsus atlanticus</name>
    <dbReference type="NCBI Taxonomy" id="32597"/>
    <lineage>
        <taxon>Eukaryota</taxon>
        <taxon>Sar</taxon>
        <taxon>Alveolata</taxon>
        <taxon>Perkinsozoa</taxon>
        <taxon>Perkinsea</taxon>
        <taxon>Perkinsida</taxon>
        <taxon>Perkinsidae</taxon>
        <taxon>Perkinsus</taxon>
    </lineage>
</organism>
<dbReference type="Gene3D" id="3.30.70.270">
    <property type="match status" value="2"/>
</dbReference>
<dbReference type="SMART" id="SM00343">
    <property type="entry name" value="ZnF_C2HC"/>
    <property type="match status" value="1"/>
</dbReference>
<keyword evidence="6" id="KW-0378">Hydrolase</keyword>
<protein>
    <recommendedName>
        <fullName evidence="1">RNA-directed DNA polymerase</fullName>
        <ecNumber evidence="1">2.7.7.49</ecNumber>
    </recommendedName>
</protein>
<dbReference type="InterPro" id="IPR041588">
    <property type="entry name" value="Integrase_H2C2"/>
</dbReference>
<dbReference type="Gene3D" id="2.40.70.10">
    <property type="entry name" value="Acid Proteases"/>
    <property type="match status" value="1"/>
</dbReference>
<dbReference type="GO" id="GO:0015074">
    <property type="term" value="P:DNA integration"/>
    <property type="evidence" value="ECO:0007669"/>
    <property type="project" value="InterPro"/>
</dbReference>
<dbReference type="InterPro" id="IPR000477">
    <property type="entry name" value="RT_dom"/>
</dbReference>
<evidence type="ECO:0000256" key="9">
    <source>
        <dbReference type="SAM" id="MobiDB-lite"/>
    </source>
</evidence>
<name>A0A7J6N2B2_PEROL</name>
<feature type="compositionally biased region" description="Basic and acidic residues" evidence="9">
    <location>
        <begin position="446"/>
        <end position="456"/>
    </location>
</feature>
<dbReference type="GO" id="GO:0003676">
    <property type="term" value="F:nucleic acid binding"/>
    <property type="evidence" value="ECO:0007669"/>
    <property type="project" value="InterPro"/>
</dbReference>
<keyword evidence="2" id="KW-0808">Transferase</keyword>
<feature type="region of interest" description="Disordered" evidence="9">
    <location>
        <begin position="1276"/>
        <end position="1307"/>
    </location>
</feature>
<keyword evidence="3" id="KW-0548">Nucleotidyltransferase</keyword>
<dbReference type="SUPFAM" id="SSF53098">
    <property type="entry name" value="Ribonuclease H-like"/>
    <property type="match status" value="1"/>
</dbReference>
<dbReference type="CDD" id="cd09274">
    <property type="entry name" value="RNase_HI_RT_Ty3"/>
    <property type="match status" value="1"/>
</dbReference>
<feature type="compositionally biased region" description="Basic residues" evidence="9">
    <location>
        <begin position="373"/>
        <end position="386"/>
    </location>
</feature>
<keyword evidence="8" id="KW-0862">Zinc</keyword>
<feature type="compositionally biased region" description="Basic residues" evidence="9">
    <location>
        <begin position="397"/>
        <end position="412"/>
    </location>
</feature>
<keyword evidence="8" id="KW-0863">Zinc-finger</keyword>
<dbReference type="EC" id="2.7.7.49" evidence="1"/>
<reference evidence="13 14" key="1">
    <citation type="submission" date="2020-04" db="EMBL/GenBank/DDBJ databases">
        <title>Perkinsus olseni comparative genomics.</title>
        <authorList>
            <person name="Bogema D.R."/>
        </authorList>
    </citation>
    <scope>NUCLEOTIDE SEQUENCE [LARGE SCALE GENOMIC DNA]</scope>
    <source>
        <strain evidence="13">00978-12</strain>
    </source>
</reference>
<evidence type="ECO:0000256" key="3">
    <source>
        <dbReference type="ARBA" id="ARBA00022695"/>
    </source>
</evidence>
<feature type="compositionally biased region" description="Basic and acidic residues" evidence="9">
    <location>
        <begin position="773"/>
        <end position="782"/>
    </location>
</feature>
<feature type="region of interest" description="Disordered" evidence="9">
    <location>
        <begin position="1770"/>
        <end position="1847"/>
    </location>
</feature>
<dbReference type="InterPro" id="IPR043502">
    <property type="entry name" value="DNA/RNA_pol_sf"/>
</dbReference>
<dbReference type="OrthoDB" id="3341476at2759"/>
<sequence>AHTLYRYIHSNPLHCGGCAENQAKLLMETLTEKVTQLTEAVAIIAQERNTSTSSTSNAATNHSSSLGLRLPNIVLPVFHSTDDLDDFLIQLRSLLETTGTPPKHWVALLKQQVINDRRSFDLIRLAEAQYRSDLDAAEDDKQFLEYYVKVQDYLASKRGKPKEEKTLELLTRFNGMAQEDSETVEEFSVRFLDLHHDLQKLIPGIFIVSSETEGVKKSDDIQLQLQFTVKLREDIRKELIARQARYDSIQLLIEAARRYEHFHPPQKGTSSDPASDQVPTSVWCSAVQCYNCGDYGHFARNCMNNPQRMSQRTAGVSSPALSPRWPLGNGKGYQSGVQLTPANGLGGSQNFNNSGPMPQSESHSYGQSEWWLRRRNKGAGKAKGTAKGKGFAYRQGNGRRGKGNKPTRRRFRVNCLDTQTQSSADEHEPRSPPREREREPAEDDDERKSRRQESRGSHRHTSRDDDDDEFLAMPLFVTVGNTGNHHDVDAQRRHILTTLIQPRCDLPAVKTLIDTCCSVSLVSEDYANELRRHGFCCRTINTPVEVGMAAEGVSFTSSSLQEVPLVFNGVDAHCVRVECPIIKDLQWPLILGINHLSLLHAKINCHTRVVQLEHGGWHATLNCTASTGGEKSALVISTYDVIRAASTQTISPGVNEIKACFVHHALKLPEHPWLVGVNCKSASLSLVEGPIDQSALSANSSTPFTVLVANTSSSPTKVSASEPLGRVINRDPQEFSDVLKDELTRERQLLNEAREHAFEDDANRDLPPIGDENADKNLPRSDDQYAKEVIAEIRLDECTNLSTAQKNDLKKVITKWCRIFHLPGEKFEEIRGYKHHIDTGDHEPLYCTPYPLPESQVRFVKSEIDRMIAEGICRPSESSWSSPILVVAKKDEHGQKVRPRLVIDYRRLNSITRFDAYPLPQIETLLSRLNKKCFYSKLDMYSGFWHVGMAPDSISRTAFTTPYGIFEYLRLPFGLVGAPATFMRTVNSVFADLLSEVTADSGYFLCAYMDDLLISSSTWAEHLQHLSRVFERCAQRGVKLKPSKCYFGYDHITYLGYVVSKEGISADPAKTAEIQAISRPTCRKDLQHFLGLSGYYRAHICDYAQRSSHLRQLIRTDVPWHWGRNEEGEFKDLKRSLSHTLLVHPDFSKPFLLQADGSSRGLGAALSQVDSNGIERPVRFASRALTAAEAKWSTEEHELLAIVWAVEKWHQYLYGRHFIVATDHNNLRWLLNLSPRKPRLCRWILRLCEYDFDIVHRKGPLQANVDYFSRHPVGLSTDPPKLPPRPAVSHNPPPAKKRRVSPVTSGRHDAKLSSALSTAVLRSNLCVVVTHQEAPPLHLPSRQTIISSQRRDPVLSQIIQQLPHHDGYYRLDPSDDALLMCAPYEGSWDLPEDVEKLVIPVEHQLTFLRYFHVQPDSAHRGREATLAAVGRSFWWSGLAKSVKKFCKRCLGCQLRKKSGTGTAGFLRTSIYTQPFTAIGVDLIEMPPGDSDVEGHPFRYILHAICLYSNFIVARPLRTKSMPEVGQCLYEAVICNHGYFRSIRSDRGREFCNSLLDSIYKIGNVVVERTSPLRPKFNGQCERGHRFPLDALSIICSGRENRWPQYLQAVTYAHNTNPGVGRLHSPYYITHGGRNPQALPDLLLNQATADEITDLEIDAGAAVDMVEAMKTAHACVRLALLDSRLKAKDRYDQGRTSPDYVVGDYVGVRTSPRASKLSLRWRGPYVVDSVSGNTVLLKALPSGPPVPSPSTRINVDRLVHLNSPVAFRYDIGDSSSSLSERNTREQQRSHSEITSTSYPPVPQDSGEPRVQPDALRPCSAGADSHKTNTPAPKVSSSRHIPSPDHPLEAQLQTPVDHCRRFVLVDRSSEEGFVPLSTTTDDRRMITALYEACDDPRGLSPRRAVELIMDYPGYRRGYLKRLSDHTISLEQDQFGWLHRLQDHLYFIQDALGVGYVVGEVLREVGRSPEERDLLVQYYKMVQSGGDVLEMDTHESPVWHPQSDVIFPLTVLERASTAPPDDMNISDKSPEKRRVQLSRDSLLKLIPYNFNIVNWSTSTSSHQMLDDDF</sequence>
<dbReference type="Pfam" id="PF17921">
    <property type="entry name" value="Integrase_H2C2"/>
    <property type="match status" value="1"/>
</dbReference>
<accession>A0A7J6N2B2</accession>
<dbReference type="GO" id="GO:0008270">
    <property type="term" value="F:zinc ion binding"/>
    <property type="evidence" value="ECO:0007669"/>
    <property type="project" value="UniProtKB-KW"/>
</dbReference>
<evidence type="ECO:0000256" key="6">
    <source>
        <dbReference type="ARBA" id="ARBA00022801"/>
    </source>
</evidence>
<dbReference type="GO" id="GO:0003964">
    <property type="term" value="F:RNA-directed DNA polymerase activity"/>
    <property type="evidence" value="ECO:0007669"/>
    <property type="project" value="UniProtKB-KW"/>
</dbReference>
<evidence type="ECO:0000256" key="1">
    <source>
        <dbReference type="ARBA" id="ARBA00012493"/>
    </source>
</evidence>
<feature type="compositionally biased region" description="Polar residues" evidence="9">
    <location>
        <begin position="309"/>
        <end position="320"/>
    </location>
</feature>
<dbReference type="InterPro" id="IPR012337">
    <property type="entry name" value="RNaseH-like_sf"/>
</dbReference>
<dbReference type="Proteomes" id="UP000541610">
    <property type="component" value="Unassembled WGS sequence"/>
</dbReference>
<dbReference type="PROSITE" id="PS50878">
    <property type="entry name" value="RT_POL"/>
    <property type="match status" value="1"/>
</dbReference>
<dbReference type="PANTHER" id="PTHR37984:SF5">
    <property type="entry name" value="PROTEIN NYNRIN-LIKE"/>
    <property type="match status" value="1"/>
</dbReference>
<dbReference type="Gene3D" id="3.30.420.10">
    <property type="entry name" value="Ribonuclease H-like superfamily/Ribonuclease H"/>
    <property type="match status" value="1"/>
</dbReference>
<evidence type="ECO:0000313" key="14">
    <source>
        <dbReference type="Proteomes" id="UP000541610"/>
    </source>
</evidence>
<dbReference type="Gene3D" id="3.10.10.10">
    <property type="entry name" value="HIV Type 1 Reverse Transcriptase, subunit A, domain 1"/>
    <property type="match status" value="1"/>
</dbReference>
<keyword evidence="5" id="KW-0255">Endonuclease</keyword>
<dbReference type="Pfam" id="PF00078">
    <property type="entry name" value="RVT_1"/>
    <property type="match status" value="1"/>
</dbReference>
<keyword evidence="8" id="KW-0479">Metal-binding</keyword>
<evidence type="ECO:0000256" key="4">
    <source>
        <dbReference type="ARBA" id="ARBA00022722"/>
    </source>
</evidence>
<dbReference type="GO" id="GO:0004519">
    <property type="term" value="F:endonuclease activity"/>
    <property type="evidence" value="ECO:0007669"/>
    <property type="project" value="UniProtKB-KW"/>
</dbReference>
<feature type="domain" description="CCHC-type" evidence="10">
    <location>
        <begin position="289"/>
        <end position="302"/>
    </location>
</feature>
<dbReference type="InterPro" id="IPR043128">
    <property type="entry name" value="Rev_trsase/Diguanyl_cyclase"/>
</dbReference>
<feature type="compositionally biased region" description="Pro residues" evidence="9">
    <location>
        <begin position="1280"/>
        <end position="1294"/>
    </location>
</feature>
<dbReference type="FunFam" id="3.10.20.370:FF:000001">
    <property type="entry name" value="Retrovirus-related Pol polyprotein from transposon 17.6-like protein"/>
    <property type="match status" value="1"/>
</dbReference>
<dbReference type="Pfam" id="PF00098">
    <property type="entry name" value="zf-CCHC"/>
    <property type="match status" value="1"/>
</dbReference>
<dbReference type="PROSITE" id="PS50158">
    <property type="entry name" value="ZF_CCHC"/>
    <property type="match status" value="1"/>
</dbReference>
<dbReference type="InterPro" id="IPR036875">
    <property type="entry name" value="Znf_CCHC_sf"/>
</dbReference>
<dbReference type="InterPro" id="IPR041373">
    <property type="entry name" value="RT_RNaseH"/>
</dbReference>
<dbReference type="SUPFAM" id="SSF56672">
    <property type="entry name" value="DNA/RNA polymerases"/>
    <property type="match status" value="1"/>
</dbReference>
<evidence type="ECO:0000256" key="2">
    <source>
        <dbReference type="ARBA" id="ARBA00022679"/>
    </source>
</evidence>
<feature type="compositionally biased region" description="Low complexity" evidence="9">
    <location>
        <begin position="387"/>
        <end position="396"/>
    </location>
</feature>
<evidence type="ECO:0000256" key="8">
    <source>
        <dbReference type="PROSITE-ProRule" id="PRU00047"/>
    </source>
</evidence>
<feature type="compositionally biased region" description="Polar residues" evidence="9">
    <location>
        <begin position="348"/>
        <end position="367"/>
    </location>
</feature>
<dbReference type="FunFam" id="3.30.70.270:FF:000020">
    <property type="entry name" value="Transposon Tf2-6 polyprotein-like Protein"/>
    <property type="match status" value="1"/>
</dbReference>
<dbReference type="EMBL" id="JABANP010000938">
    <property type="protein sequence ID" value="KAF4678048.1"/>
    <property type="molecule type" value="Genomic_DNA"/>
</dbReference>
<dbReference type="Pfam" id="PF17917">
    <property type="entry name" value="RT_RNaseH"/>
    <property type="match status" value="1"/>
</dbReference>
<feature type="compositionally biased region" description="Basic and acidic residues" evidence="9">
    <location>
        <begin position="753"/>
        <end position="764"/>
    </location>
</feature>